<dbReference type="AlphaFoldDB" id="A0AAV2ZC53"/>
<proteinExistence type="predicted"/>
<protein>
    <recommendedName>
        <fullName evidence="3">SWIM-type domain-containing protein</fullName>
    </recommendedName>
</protein>
<organism evidence="1 2">
    <name type="scientific">Lagenidium giganteum</name>
    <dbReference type="NCBI Taxonomy" id="4803"/>
    <lineage>
        <taxon>Eukaryota</taxon>
        <taxon>Sar</taxon>
        <taxon>Stramenopiles</taxon>
        <taxon>Oomycota</taxon>
        <taxon>Peronosporomycetes</taxon>
        <taxon>Pythiales</taxon>
        <taxon>Pythiaceae</taxon>
    </lineage>
</organism>
<reference evidence="1" key="1">
    <citation type="submission" date="2022-11" db="EMBL/GenBank/DDBJ databases">
        <authorList>
            <person name="Morgan W.R."/>
            <person name="Tartar A."/>
        </authorList>
    </citation>
    <scope>NUCLEOTIDE SEQUENCE</scope>
    <source>
        <strain evidence="1">ARSEF 373</strain>
    </source>
</reference>
<name>A0AAV2ZC53_9STRA</name>
<dbReference type="EMBL" id="DAKRPA010000014">
    <property type="protein sequence ID" value="DBA03886.1"/>
    <property type="molecule type" value="Genomic_DNA"/>
</dbReference>
<comment type="caution">
    <text evidence="1">The sequence shown here is derived from an EMBL/GenBank/DDBJ whole genome shotgun (WGS) entry which is preliminary data.</text>
</comment>
<evidence type="ECO:0008006" key="3">
    <source>
        <dbReference type="Google" id="ProtNLM"/>
    </source>
</evidence>
<evidence type="ECO:0000313" key="2">
    <source>
        <dbReference type="Proteomes" id="UP001146120"/>
    </source>
</evidence>
<sequence>MIVDTQRVGLKLLYMAGAETIYNAGQRVGIGKSQFVKYVHEVAAVLAAIADEEVCPPTNEQHRHEVREGFKRICGFPMTVGALDGTLIEIVRFANFDGWYCRSKYPEFNAMALADHHGRFMIYHGAHSRLNILREELNVPSSSWLVNVETLCCACQYTFTCGFCVHLYAALKTLERWSGSGTS</sequence>
<keyword evidence="2" id="KW-1185">Reference proteome</keyword>
<gene>
    <name evidence="1" type="ORF">N0F65_004576</name>
</gene>
<evidence type="ECO:0000313" key="1">
    <source>
        <dbReference type="EMBL" id="DBA03886.1"/>
    </source>
</evidence>
<dbReference type="Proteomes" id="UP001146120">
    <property type="component" value="Unassembled WGS sequence"/>
</dbReference>
<accession>A0AAV2ZC53</accession>
<reference evidence="1" key="2">
    <citation type="journal article" date="2023" name="Microbiol Resour">
        <title>Decontamination and Annotation of the Draft Genome Sequence of the Oomycete Lagenidium giganteum ARSEF 373.</title>
        <authorList>
            <person name="Morgan W.R."/>
            <person name="Tartar A."/>
        </authorList>
    </citation>
    <scope>NUCLEOTIDE SEQUENCE</scope>
    <source>
        <strain evidence="1">ARSEF 373</strain>
    </source>
</reference>